<evidence type="ECO:0000259" key="1">
    <source>
        <dbReference type="Pfam" id="PF18701"/>
    </source>
</evidence>
<sequence length="169" mass="18883">MALSARPHSAVMETMETRLAENGTTQQEPRVGDIVLVQEPGKTWTRWPIGTVTAFHPSEDGVIRIATLKTGQGTITRSARSLRLVEPSGDALTRFTFLGVENLFSIPVRQYLTPHGKNIGQCTKSIVTRQKLSVMLYICHNSGGQLLKKHQSEMWLTARLFRLRLGRTV</sequence>
<protein>
    <recommendedName>
        <fullName evidence="1">DUF5641 domain-containing protein</fullName>
    </recommendedName>
</protein>
<dbReference type="Pfam" id="PF18701">
    <property type="entry name" value="DUF5641"/>
    <property type="match status" value="1"/>
</dbReference>
<dbReference type="AlphaFoldDB" id="A0A0V1KNI1"/>
<comment type="caution">
    <text evidence="2">The sequence shown here is derived from an EMBL/GenBank/DDBJ whole genome shotgun (WGS) entry which is preliminary data.</text>
</comment>
<evidence type="ECO:0000313" key="3">
    <source>
        <dbReference type="Proteomes" id="UP000054721"/>
    </source>
</evidence>
<dbReference type="InterPro" id="IPR040676">
    <property type="entry name" value="DUF5641"/>
</dbReference>
<dbReference type="Proteomes" id="UP000054721">
    <property type="component" value="Unassembled WGS sequence"/>
</dbReference>
<keyword evidence="3" id="KW-1185">Reference proteome</keyword>
<accession>A0A0V1KNI1</accession>
<proteinExistence type="predicted"/>
<dbReference type="OrthoDB" id="7981490at2759"/>
<feature type="domain" description="DUF5641" evidence="1">
    <location>
        <begin position="24"/>
        <end position="82"/>
    </location>
</feature>
<dbReference type="EMBL" id="JYDW01000363">
    <property type="protein sequence ID" value="KRZ48799.1"/>
    <property type="molecule type" value="Genomic_DNA"/>
</dbReference>
<organism evidence="2 3">
    <name type="scientific">Trichinella nativa</name>
    <dbReference type="NCBI Taxonomy" id="6335"/>
    <lineage>
        <taxon>Eukaryota</taxon>
        <taxon>Metazoa</taxon>
        <taxon>Ecdysozoa</taxon>
        <taxon>Nematoda</taxon>
        <taxon>Enoplea</taxon>
        <taxon>Dorylaimia</taxon>
        <taxon>Trichinellida</taxon>
        <taxon>Trichinellidae</taxon>
        <taxon>Trichinella</taxon>
    </lineage>
</organism>
<gene>
    <name evidence="2" type="ORF">T02_14524</name>
</gene>
<name>A0A0V1KNI1_9BILA</name>
<evidence type="ECO:0000313" key="2">
    <source>
        <dbReference type="EMBL" id="KRZ48799.1"/>
    </source>
</evidence>
<reference evidence="2 3" key="1">
    <citation type="submission" date="2015-05" db="EMBL/GenBank/DDBJ databases">
        <title>Evolution of Trichinella species and genotypes.</title>
        <authorList>
            <person name="Korhonen P.K."/>
            <person name="Edoardo P."/>
            <person name="Giuseppe L.R."/>
            <person name="Gasser R.B."/>
        </authorList>
    </citation>
    <scope>NUCLEOTIDE SEQUENCE [LARGE SCALE GENOMIC DNA]</scope>
    <source>
        <strain evidence="2">ISS10</strain>
    </source>
</reference>